<proteinExistence type="inferred from homology"/>
<dbReference type="GO" id="GO:0003677">
    <property type="term" value="F:DNA binding"/>
    <property type="evidence" value="ECO:0007669"/>
    <property type="project" value="InterPro"/>
</dbReference>
<dbReference type="PANTHER" id="PTHR43236">
    <property type="entry name" value="ANTITOXIN HIGA1"/>
    <property type="match status" value="1"/>
</dbReference>
<dbReference type="InterPro" id="IPR010359">
    <property type="entry name" value="IrrE_HExxH"/>
</dbReference>
<dbReference type="AlphaFoldDB" id="A0A3D2X9J3"/>
<dbReference type="InterPro" id="IPR010982">
    <property type="entry name" value="Lambda_DNA-bd_dom_sf"/>
</dbReference>
<dbReference type="Pfam" id="PF01381">
    <property type="entry name" value="HTH_3"/>
    <property type="match status" value="1"/>
</dbReference>
<dbReference type="Gene3D" id="1.10.10.2910">
    <property type="match status" value="1"/>
</dbReference>
<dbReference type="Gene3D" id="1.10.260.40">
    <property type="entry name" value="lambda repressor-like DNA-binding domains"/>
    <property type="match status" value="1"/>
</dbReference>
<dbReference type="PANTHER" id="PTHR43236:SF1">
    <property type="entry name" value="BLL7220 PROTEIN"/>
    <property type="match status" value="1"/>
</dbReference>
<evidence type="ECO:0000256" key="1">
    <source>
        <dbReference type="ARBA" id="ARBA00007227"/>
    </source>
</evidence>
<dbReference type="Proteomes" id="UP000262969">
    <property type="component" value="Unassembled WGS sequence"/>
</dbReference>
<accession>A0A3D2X9J3</accession>
<dbReference type="InterPro" id="IPR001387">
    <property type="entry name" value="Cro/C1-type_HTH"/>
</dbReference>
<dbReference type="SMART" id="SM00530">
    <property type="entry name" value="HTH_XRE"/>
    <property type="match status" value="1"/>
</dbReference>
<evidence type="ECO:0000313" key="3">
    <source>
        <dbReference type="EMBL" id="HCL03604.1"/>
    </source>
</evidence>
<sequence>MEGEKRFNGERLKIARIWRQLSAIQLADEAMLNRQTISMYENGKLDNPEFTTVQKLSEVLRFPVKFFLEDNKVNLNGSTTYFRSLLTTNKKYRVEQEDKIGFISVIFQMMNEYLSFHKLNLPFIPEGTSPQKAAIILREFWGLGNKPIDNIIYLVEANGMIVMEFETSTGDVDAFSHKIMAEDTETYLIGYSKNKRTAARIHFDVAHELGHILLHNWFEDLESIDKEDFKEMEMQAHAFASAFLLPEEEFIEDVRAYATNLSYYVELKKRWKVSIAAMIRRAKDLEIITSDDYSRLMRNMQKQGIRKVEPLDTELTTAEPSVIKQAINILMDKKVFTPNEFLEELSTQYGLTLYPDDVEALLGLKKGTLVEKNSPQVTISIKPRNN</sequence>
<evidence type="ECO:0000259" key="2">
    <source>
        <dbReference type="PROSITE" id="PS50943"/>
    </source>
</evidence>
<protein>
    <submittedName>
        <fullName evidence="3">Transcriptional regulator</fullName>
    </submittedName>
</protein>
<comment type="caution">
    <text evidence="3">The sequence shown here is derived from an EMBL/GenBank/DDBJ whole genome shotgun (WGS) entry which is preliminary data.</text>
</comment>
<dbReference type="SUPFAM" id="SSF47413">
    <property type="entry name" value="lambda repressor-like DNA-binding domains"/>
    <property type="match status" value="1"/>
</dbReference>
<dbReference type="EMBL" id="DPVV01000483">
    <property type="protein sequence ID" value="HCL03604.1"/>
    <property type="molecule type" value="Genomic_DNA"/>
</dbReference>
<dbReference type="InterPro" id="IPR052345">
    <property type="entry name" value="Rad_response_metalloprotease"/>
</dbReference>
<comment type="similarity">
    <text evidence="1">Belongs to the short-chain fatty acyl-CoA assimilation regulator (ScfR) family.</text>
</comment>
<name>A0A3D2X9J3_9FIRM</name>
<evidence type="ECO:0000313" key="4">
    <source>
        <dbReference type="Proteomes" id="UP000262969"/>
    </source>
</evidence>
<feature type="domain" description="HTH cro/C1-type" evidence="2">
    <location>
        <begin position="12"/>
        <end position="67"/>
    </location>
</feature>
<reference evidence="3 4" key="1">
    <citation type="journal article" date="2018" name="Nat. Biotechnol.">
        <title>A standardized bacterial taxonomy based on genome phylogeny substantially revises the tree of life.</title>
        <authorList>
            <person name="Parks D.H."/>
            <person name="Chuvochina M."/>
            <person name="Waite D.W."/>
            <person name="Rinke C."/>
            <person name="Skarshewski A."/>
            <person name="Chaumeil P.A."/>
            <person name="Hugenholtz P."/>
        </authorList>
    </citation>
    <scope>NUCLEOTIDE SEQUENCE [LARGE SCALE GENOMIC DNA]</scope>
    <source>
        <strain evidence="3">UBA11728</strain>
    </source>
</reference>
<dbReference type="CDD" id="cd00093">
    <property type="entry name" value="HTH_XRE"/>
    <property type="match status" value="1"/>
</dbReference>
<gene>
    <name evidence="3" type="ORF">DHW61_14550</name>
</gene>
<dbReference type="PROSITE" id="PS50943">
    <property type="entry name" value="HTH_CROC1"/>
    <property type="match status" value="1"/>
</dbReference>
<organism evidence="3 4">
    <name type="scientific">Lachnoclostridium phytofermentans</name>
    <dbReference type="NCBI Taxonomy" id="66219"/>
    <lineage>
        <taxon>Bacteria</taxon>
        <taxon>Bacillati</taxon>
        <taxon>Bacillota</taxon>
        <taxon>Clostridia</taxon>
        <taxon>Lachnospirales</taxon>
        <taxon>Lachnospiraceae</taxon>
    </lineage>
</organism>
<dbReference type="Pfam" id="PF06114">
    <property type="entry name" value="Peptidase_M78"/>
    <property type="match status" value="1"/>
</dbReference>